<dbReference type="Gene3D" id="3.10.580.10">
    <property type="entry name" value="CBS-domain"/>
    <property type="match status" value="1"/>
</dbReference>
<dbReference type="EMBL" id="QBMP01000044">
    <property type="protein sequence ID" value="PZO57814.1"/>
    <property type="molecule type" value="Genomic_DNA"/>
</dbReference>
<dbReference type="PROSITE" id="PS51371">
    <property type="entry name" value="CBS"/>
    <property type="match status" value="2"/>
</dbReference>
<feature type="domain" description="CBS" evidence="3">
    <location>
        <begin position="8"/>
        <end position="67"/>
    </location>
</feature>
<protein>
    <submittedName>
        <fullName evidence="4">CBS domain-containing protein</fullName>
    </submittedName>
</protein>
<dbReference type="Proteomes" id="UP000249794">
    <property type="component" value="Unassembled WGS sequence"/>
</dbReference>
<dbReference type="Pfam" id="PF00571">
    <property type="entry name" value="CBS"/>
    <property type="match status" value="2"/>
</dbReference>
<keyword evidence="1 2" id="KW-0129">CBS domain</keyword>
<proteinExistence type="predicted"/>
<sequence length="173" mass="19326">MLTVADIMTREVVTIRSSAKVTQAIALMQKHKVRSLIVERAVQCGAYSILTARDIVYGVTAKSADPTSIMVCEIMTTPCIAVEPHMSLPAVAKRFLTQNIKRAPVIEDNQLLGVVSITDIIMKSNIDVFELPADLSQRIEIALRHSRLSWVEGHQLEQESEIAWELLEELNCR</sequence>
<organism evidence="4 5">
    <name type="scientific">Phormidesmis priestleyi</name>
    <dbReference type="NCBI Taxonomy" id="268141"/>
    <lineage>
        <taxon>Bacteria</taxon>
        <taxon>Bacillati</taxon>
        <taxon>Cyanobacteriota</taxon>
        <taxon>Cyanophyceae</taxon>
        <taxon>Leptolyngbyales</taxon>
        <taxon>Leptolyngbyaceae</taxon>
        <taxon>Phormidesmis</taxon>
    </lineage>
</organism>
<dbReference type="SMART" id="SM00116">
    <property type="entry name" value="CBS"/>
    <property type="match status" value="2"/>
</dbReference>
<dbReference type="PANTHER" id="PTHR43080:SF2">
    <property type="entry name" value="CBS DOMAIN-CONTAINING PROTEIN"/>
    <property type="match status" value="1"/>
</dbReference>
<dbReference type="AlphaFoldDB" id="A0A2W4XLK9"/>
<reference evidence="5" key="1">
    <citation type="submission" date="2018-04" db="EMBL/GenBank/DDBJ databases">
        <authorList>
            <person name="Cornet L."/>
        </authorList>
    </citation>
    <scope>NUCLEOTIDE SEQUENCE [LARGE SCALE GENOMIC DNA]</scope>
</reference>
<accession>A0A2W4XLK9</accession>
<dbReference type="InterPro" id="IPR046342">
    <property type="entry name" value="CBS_dom_sf"/>
</dbReference>
<dbReference type="InterPro" id="IPR000644">
    <property type="entry name" value="CBS_dom"/>
</dbReference>
<evidence type="ECO:0000256" key="1">
    <source>
        <dbReference type="ARBA" id="ARBA00023122"/>
    </source>
</evidence>
<evidence type="ECO:0000313" key="5">
    <source>
        <dbReference type="Proteomes" id="UP000249794"/>
    </source>
</evidence>
<dbReference type="InterPro" id="IPR051257">
    <property type="entry name" value="Diverse_CBS-Domain"/>
</dbReference>
<dbReference type="PANTHER" id="PTHR43080">
    <property type="entry name" value="CBS DOMAIN-CONTAINING PROTEIN CBSX3, MITOCHONDRIAL"/>
    <property type="match status" value="1"/>
</dbReference>
<evidence type="ECO:0000313" key="4">
    <source>
        <dbReference type="EMBL" id="PZO57814.1"/>
    </source>
</evidence>
<evidence type="ECO:0000256" key="2">
    <source>
        <dbReference type="PROSITE-ProRule" id="PRU00703"/>
    </source>
</evidence>
<comment type="caution">
    <text evidence="4">The sequence shown here is derived from an EMBL/GenBank/DDBJ whole genome shotgun (WGS) entry which is preliminary data.</text>
</comment>
<gene>
    <name evidence="4" type="ORF">DCF15_06235</name>
</gene>
<evidence type="ECO:0000259" key="3">
    <source>
        <dbReference type="PROSITE" id="PS51371"/>
    </source>
</evidence>
<feature type="domain" description="CBS" evidence="3">
    <location>
        <begin position="75"/>
        <end position="135"/>
    </location>
</feature>
<name>A0A2W4XLK9_9CYAN</name>
<dbReference type="SUPFAM" id="SSF54631">
    <property type="entry name" value="CBS-domain pair"/>
    <property type="match status" value="1"/>
</dbReference>
<reference evidence="4 5" key="2">
    <citation type="submission" date="2018-06" db="EMBL/GenBank/DDBJ databases">
        <title>Metagenomic assembly of (sub)arctic Cyanobacteria and their associated microbiome from non-axenic cultures.</title>
        <authorList>
            <person name="Baurain D."/>
        </authorList>
    </citation>
    <scope>NUCLEOTIDE SEQUENCE [LARGE SCALE GENOMIC DNA]</scope>
    <source>
        <strain evidence="4">ULC027bin1</strain>
    </source>
</reference>